<reference evidence="7 8" key="1">
    <citation type="submission" date="2020-04" db="EMBL/GenBank/DDBJ databases">
        <authorList>
            <person name="De Canck E."/>
        </authorList>
    </citation>
    <scope>NUCLEOTIDE SEQUENCE [LARGE SCALE GENOMIC DNA]</scope>
    <source>
        <strain evidence="7 8">LMG 1861</strain>
    </source>
</reference>
<name>A0A6S7DAE3_9BURK</name>
<evidence type="ECO:0000259" key="6">
    <source>
        <dbReference type="PROSITE" id="PS01124"/>
    </source>
</evidence>
<dbReference type="Gene3D" id="1.10.10.60">
    <property type="entry name" value="Homeodomain-like"/>
    <property type="match status" value="1"/>
</dbReference>
<dbReference type="Gene3D" id="2.60.120.10">
    <property type="entry name" value="Jelly Rolls"/>
    <property type="match status" value="1"/>
</dbReference>
<dbReference type="EMBL" id="CADILD010000002">
    <property type="protein sequence ID" value="CAB3884993.1"/>
    <property type="molecule type" value="Genomic_DNA"/>
</dbReference>
<dbReference type="InterPro" id="IPR011051">
    <property type="entry name" value="RmlC_Cupin_sf"/>
</dbReference>
<keyword evidence="1" id="KW-0678">Repressor</keyword>
<keyword evidence="5" id="KW-0804">Transcription</keyword>
<dbReference type="InterPro" id="IPR003313">
    <property type="entry name" value="AraC-bd"/>
</dbReference>
<evidence type="ECO:0000313" key="8">
    <source>
        <dbReference type="Proteomes" id="UP000494105"/>
    </source>
</evidence>
<dbReference type="FunFam" id="1.10.10.60:FF:000132">
    <property type="entry name" value="AraC family transcriptional regulator"/>
    <property type="match status" value="1"/>
</dbReference>
<dbReference type="PANTHER" id="PTHR11019">
    <property type="entry name" value="HTH-TYPE TRANSCRIPTIONAL REGULATOR NIMR"/>
    <property type="match status" value="1"/>
</dbReference>
<keyword evidence="3" id="KW-0238">DNA-binding</keyword>
<proteinExistence type="predicted"/>
<evidence type="ECO:0000256" key="5">
    <source>
        <dbReference type="ARBA" id="ARBA00023163"/>
    </source>
</evidence>
<dbReference type="PROSITE" id="PS01124">
    <property type="entry name" value="HTH_ARAC_FAMILY_2"/>
    <property type="match status" value="1"/>
</dbReference>
<dbReference type="InterPro" id="IPR020449">
    <property type="entry name" value="Tscrpt_reg_AraC-type_HTH"/>
</dbReference>
<keyword evidence="4" id="KW-0010">Activator</keyword>
<evidence type="ECO:0000256" key="3">
    <source>
        <dbReference type="ARBA" id="ARBA00023125"/>
    </source>
</evidence>
<dbReference type="Pfam" id="PF02311">
    <property type="entry name" value="AraC_binding"/>
    <property type="match status" value="1"/>
</dbReference>
<dbReference type="GO" id="GO:0043565">
    <property type="term" value="F:sequence-specific DNA binding"/>
    <property type="evidence" value="ECO:0007669"/>
    <property type="project" value="InterPro"/>
</dbReference>
<dbReference type="PANTHER" id="PTHR11019:SF159">
    <property type="entry name" value="TRANSCRIPTIONAL REGULATOR-RELATED"/>
    <property type="match status" value="1"/>
</dbReference>
<dbReference type="InterPro" id="IPR018060">
    <property type="entry name" value="HTH_AraC"/>
</dbReference>
<dbReference type="AlphaFoldDB" id="A0A6S7DAE3"/>
<accession>A0A6S7DAE3</accession>
<dbReference type="CDD" id="cd06124">
    <property type="entry name" value="cupin_NimR-like_N"/>
    <property type="match status" value="1"/>
</dbReference>
<feature type="domain" description="HTH araC/xylS-type" evidence="6">
    <location>
        <begin position="189"/>
        <end position="266"/>
    </location>
</feature>
<dbReference type="InterPro" id="IPR009057">
    <property type="entry name" value="Homeodomain-like_sf"/>
</dbReference>
<evidence type="ECO:0000313" key="7">
    <source>
        <dbReference type="EMBL" id="CAB3884993.1"/>
    </source>
</evidence>
<keyword evidence="2" id="KW-0805">Transcription regulation</keyword>
<dbReference type="InterPro" id="IPR014710">
    <property type="entry name" value="RmlC-like_jellyroll"/>
</dbReference>
<dbReference type="InterPro" id="IPR018062">
    <property type="entry name" value="HTH_AraC-typ_CS"/>
</dbReference>
<protein>
    <submittedName>
        <fullName evidence="7">HTH-type transcriptional regulator NimR</fullName>
    </submittedName>
</protein>
<dbReference type="PROSITE" id="PS00041">
    <property type="entry name" value="HTH_ARAC_FAMILY_1"/>
    <property type="match status" value="1"/>
</dbReference>
<gene>
    <name evidence="7" type="primary">nimR_3</name>
    <name evidence="7" type="ORF">LMG1861_03475</name>
</gene>
<organism evidence="7 8">
    <name type="scientific">Achromobacter piechaudii</name>
    <dbReference type="NCBI Taxonomy" id="72556"/>
    <lineage>
        <taxon>Bacteria</taxon>
        <taxon>Pseudomonadati</taxon>
        <taxon>Pseudomonadota</taxon>
        <taxon>Betaproteobacteria</taxon>
        <taxon>Burkholderiales</taxon>
        <taxon>Alcaligenaceae</taxon>
        <taxon>Achromobacter</taxon>
    </lineage>
</organism>
<dbReference type="Proteomes" id="UP000494105">
    <property type="component" value="Unassembled WGS sequence"/>
</dbReference>
<dbReference type="PRINTS" id="PR00032">
    <property type="entry name" value="HTHARAC"/>
</dbReference>
<dbReference type="SMART" id="SM00342">
    <property type="entry name" value="HTH_ARAC"/>
    <property type="match status" value="1"/>
</dbReference>
<evidence type="ECO:0000256" key="4">
    <source>
        <dbReference type="ARBA" id="ARBA00023159"/>
    </source>
</evidence>
<dbReference type="GO" id="GO:0003700">
    <property type="term" value="F:DNA-binding transcription factor activity"/>
    <property type="evidence" value="ECO:0007669"/>
    <property type="project" value="InterPro"/>
</dbReference>
<evidence type="ECO:0000256" key="1">
    <source>
        <dbReference type="ARBA" id="ARBA00022491"/>
    </source>
</evidence>
<dbReference type="SUPFAM" id="SSF46689">
    <property type="entry name" value="Homeodomain-like"/>
    <property type="match status" value="1"/>
</dbReference>
<evidence type="ECO:0000256" key="2">
    <source>
        <dbReference type="ARBA" id="ARBA00023015"/>
    </source>
</evidence>
<dbReference type="Pfam" id="PF12833">
    <property type="entry name" value="HTH_18"/>
    <property type="match status" value="1"/>
</dbReference>
<sequence>MFAFQPTALRSPLRNTHIDRYDHLDREVVAIGNDYPPGHELPAHAHRRAQLLYGATGVMQVATRDGNWVVPPQHAVWIPAGVTHQVRMLDVSTRSAYVEPGMARAGVDACEVIEISPLLRQLLLEAVDMPAAYARDGRDGALAQLLLHEIERAPVLPLHIPLARDRKLAPLCRAFIAAPDARIPPEAWAVRLHMSPRTFSRYFRQQMGMAFSQWRQRACVVLALARLAAGGSVTAIALDFGYQSPAAFSTMFRRVLGRSPTDYLRQR</sequence>
<dbReference type="SUPFAM" id="SSF51182">
    <property type="entry name" value="RmlC-like cupins"/>
    <property type="match status" value="1"/>
</dbReference>